<dbReference type="SUPFAM" id="SSF53697">
    <property type="entry name" value="SIS domain"/>
    <property type="match status" value="1"/>
</dbReference>
<dbReference type="CDD" id="cd05015">
    <property type="entry name" value="SIS_PGI_1"/>
    <property type="match status" value="1"/>
</dbReference>
<name>A0A7S0ZB90_9RHOD</name>
<sequence>MDLGFVGALLHTELSNRACVLNSSTVCGSNSLRYGSVNTGVRKIRASTTQLRMDVTGSEEKLASKRYVQKKPHELEAWKVLESAAKSERPHLREMLDDLPRCLDMFLDYDGIVMDYSRQLITKDEKELLLNLAKESNLKQKINAMFHGDVINVSEMRSVLHTALRMAREDSLVIDGEDVVKQVYSVLDQIKSFTDKVRSGEHVGVTGKPLTDVVAIGIGGSFLGPAFVHTGLETEPSGQMNAAGRKLRFLANVDPEDVSRALSGLNAETTLVVVISKTFTTAETMLNARTVRAWLKNQLGSSQDVVAKHMVAVSTNIKLVTEFGISAENTFGFWDWVGGRYSVSSAVGVLPLALQYGYDTVDKFLAGMRSVDTHFKSAPLEKNLPVMMGLLAVWNATFLDFPTNALLPYDQALSKLSSHIQQVSMESNGKGVFLDGQSVPFKTGEVIFGEPGTNGQHSFYQLIHQGRVVPCDFIGICVGQQAVYLDGESVSNHDELMSNFFAQADALAYGRTAEEVIAEEPGLDKQLVPHKVFTGNRPSISILLPTLTAYEIGQLLALYEHRIAVQGFIWGINSFDQWGVELGKKLATKMRSEMSAIRRDGRPVNTAGKGFNYSTTRLLQEYLSTITEKRALLYKDAFQSPFEYFNACMGESCSTEDQE</sequence>
<dbReference type="InterPro" id="IPR018189">
    <property type="entry name" value="Phosphoglucose_isomerase_CS"/>
</dbReference>
<evidence type="ECO:0000256" key="4">
    <source>
        <dbReference type="ARBA" id="ARBA00022432"/>
    </source>
</evidence>
<dbReference type="InterPro" id="IPR035476">
    <property type="entry name" value="SIS_PGI_1"/>
</dbReference>
<evidence type="ECO:0000256" key="8">
    <source>
        <dbReference type="ARBA" id="ARBA00029321"/>
    </source>
</evidence>
<dbReference type="PRINTS" id="PR00662">
    <property type="entry name" value="G6PISOMERASE"/>
</dbReference>
<reference evidence="10" key="1">
    <citation type="submission" date="2021-01" db="EMBL/GenBank/DDBJ databases">
        <authorList>
            <person name="Corre E."/>
            <person name="Pelletier E."/>
            <person name="Niang G."/>
            <person name="Scheremetjew M."/>
            <person name="Finn R."/>
            <person name="Kale V."/>
            <person name="Holt S."/>
            <person name="Cochrane G."/>
            <person name="Meng A."/>
            <person name="Brown T."/>
            <person name="Cohen L."/>
        </authorList>
    </citation>
    <scope>NUCLEOTIDE SEQUENCE</scope>
    <source>
        <strain evidence="10">CCMP3278</strain>
    </source>
</reference>
<keyword evidence="4 9" id="KW-0312">Gluconeogenesis</keyword>
<dbReference type="PROSITE" id="PS00174">
    <property type="entry name" value="P_GLUCOSE_ISOMERASE_2"/>
    <property type="match status" value="1"/>
</dbReference>
<proteinExistence type="inferred from homology"/>
<dbReference type="HAMAP" id="MF_00473">
    <property type="entry name" value="G6P_isomerase"/>
    <property type="match status" value="1"/>
</dbReference>
<dbReference type="Gene3D" id="3.40.50.10490">
    <property type="entry name" value="Glucose-6-phosphate isomerase like protein, domain 1"/>
    <property type="match status" value="2"/>
</dbReference>
<evidence type="ECO:0000256" key="6">
    <source>
        <dbReference type="ARBA" id="ARBA00023152"/>
    </source>
</evidence>
<dbReference type="InterPro" id="IPR046348">
    <property type="entry name" value="SIS_dom_sf"/>
</dbReference>
<dbReference type="GO" id="GO:0097367">
    <property type="term" value="F:carbohydrate derivative binding"/>
    <property type="evidence" value="ECO:0007669"/>
    <property type="project" value="InterPro"/>
</dbReference>
<dbReference type="PANTHER" id="PTHR11469">
    <property type="entry name" value="GLUCOSE-6-PHOSPHATE ISOMERASE"/>
    <property type="match status" value="1"/>
</dbReference>
<evidence type="ECO:0000256" key="1">
    <source>
        <dbReference type="ARBA" id="ARBA00004926"/>
    </source>
</evidence>
<dbReference type="FunFam" id="3.40.50.10490:FF:000031">
    <property type="entry name" value="Glucose-6-phosphate isomerase"/>
    <property type="match status" value="1"/>
</dbReference>
<evidence type="ECO:0000313" key="10">
    <source>
        <dbReference type="EMBL" id="CAD8816418.1"/>
    </source>
</evidence>
<dbReference type="EMBL" id="HBFP01001121">
    <property type="protein sequence ID" value="CAD8816418.1"/>
    <property type="molecule type" value="Transcribed_RNA"/>
</dbReference>
<dbReference type="EC" id="5.3.1.9" evidence="3 9"/>
<evidence type="ECO:0000256" key="9">
    <source>
        <dbReference type="RuleBase" id="RU000612"/>
    </source>
</evidence>
<evidence type="ECO:0000256" key="7">
    <source>
        <dbReference type="ARBA" id="ARBA00023235"/>
    </source>
</evidence>
<keyword evidence="5" id="KW-0963">Cytoplasm</keyword>
<evidence type="ECO:0000256" key="5">
    <source>
        <dbReference type="ARBA" id="ARBA00022490"/>
    </source>
</evidence>
<comment type="pathway">
    <text evidence="1 9">Carbohydrate degradation; glycolysis; D-glyceraldehyde 3-phosphate and glycerone phosphate from D-glucose: step 2/4.</text>
</comment>
<gene>
    <name evidence="10" type="ORF">TOLI1172_LOCUS806</name>
</gene>
<dbReference type="GO" id="GO:0006094">
    <property type="term" value="P:gluconeogenesis"/>
    <property type="evidence" value="ECO:0007669"/>
    <property type="project" value="UniProtKB-KW"/>
</dbReference>
<dbReference type="InterPro" id="IPR001672">
    <property type="entry name" value="G6P_Isomerase"/>
</dbReference>
<dbReference type="PROSITE" id="PS00765">
    <property type="entry name" value="P_GLUCOSE_ISOMERASE_1"/>
    <property type="match status" value="1"/>
</dbReference>
<dbReference type="GO" id="GO:0006096">
    <property type="term" value="P:glycolytic process"/>
    <property type="evidence" value="ECO:0007669"/>
    <property type="project" value="UniProtKB-UniPathway"/>
</dbReference>
<dbReference type="PROSITE" id="PS51463">
    <property type="entry name" value="P_GLUCOSE_ISOMERASE_3"/>
    <property type="match status" value="1"/>
</dbReference>
<comment type="similarity">
    <text evidence="2 9">Belongs to the GPI family.</text>
</comment>
<keyword evidence="6 9" id="KW-0324">Glycolysis</keyword>
<keyword evidence="7 9" id="KW-0413">Isomerase</keyword>
<dbReference type="GO" id="GO:0048029">
    <property type="term" value="F:monosaccharide binding"/>
    <property type="evidence" value="ECO:0007669"/>
    <property type="project" value="TreeGrafter"/>
</dbReference>
<dbReference type="FunFam" id="3.40.50.10490:FF:000018">
    <property type="entry name" value="Glucose-6-phosphate isomerase"/>
    <property type="match status" value="1"/>
</dbReference>
<organism evidence="10">
    <name type="scientific">Timspurckia oligopyrenoides</name>
    <dbReference type="NCBI Taxonomy" id="708627"/>
    <lineage>
        <taxon>Eukaryota</taxon>
        <taxon>Rhodophyta</taxon>
        <taxon>Bangiophyceae</taxon>
        <taxon>Porphyridiales</taxon>
        <taxon>Porphyridiaceae</taxon>
        <taxon>Timspurckia</taxon>
    </lineage>
</organism>
<dbReference type="PANTHER" id="PTHR11469:SF1">
    <property type="entry name" value="GLUCOSE-6-PHOSPHATE ISOMERASE"/>
    <property type="match status" value="1"/>
</dbReference>
<dbReference type="UniPathway" id="UPA00109">
    <property type="reaction ID" value="UER00181"/>
</dbReference>
<dbReference type="GO" id="GO:0005829">
    <property type="term" value="C:cytosol"/>
    <property type="evidence" value="ECO:0007669"/>
    <property type="project" value="TreeGrafter"/>
</dbReference>
<dbReference type="NCBIfam" id="NF001211">
    <property type="entry name" value="PRK00179.1"/>
    <property type="match status" value="1"/>
</dbReference>
<dbReference type="CDD" id="cd05016">
    <property type="entry name" value="SIS_PGI_2"/>
    <property type="match status" value="1"/>
</dbReference>
<protein>
    <recommendedName>
        <fullName evidence="3 9">Glucose-6-phosphate isomerase</fullName>
        <ecNumber evidence="3 9">5.3.1.9</ecNumber>
    </recommendedName>
</protein>
<dbReference type="InterPro" id="IPR023096">
    <property type="entry name" value="G6P_Isomerase_C"/>
</dbReference>
<evidence type="ECO:0000256" key="3">
    <source>
        <dbReference type="ARBA" id="ARBA00011952"/>
    </source>
</evidence>
<dbReference type="GO" id="GO:0004347">
    <property type="term" value="F:glucose-6-phosphate isomerase activity"/>
    <property type="evidence" value="ECO:0007669"/>
    <property type="project" value="UniProtKB-EC"/>
</dbReference>
<evidence type="ECO:0000256" key="2">
    <source>
        <dbReference type="ARBA" id="ARBA00006604"/>
    </source>
</evidence>
<comment type="catalytic activity">
    <reaction evidence="8 9">
        <text>alpha-D-glucose 6-phosphate = beta-D-fructose 6-phosphate</text>
        <dbReference type="Rhea" id="RHEA:11816"/>
        <dbReference type="ChEBI" id="CHEBI:57634"/>
        <dbReference type="ChEBI" id="CHEBI:58225"/>
        <dbReference type="EC" id="5.3.1.9"/>
    </reaction>
</comment>
<dbReference type="Pfam" id="PF00342">
    <property type="entry name" value="PGI"/>
    <property type="match status" value="1"/>
</dbReference>
<dbReference type="Gene3D" id="1.10.1390.10">
    <property type="match status" value="1"/>
</dbReference>
<dbReference type="AlphaFoldDB" id="A0A7S0ZB90"/>
<dbReference type="InterPro" id="IPR035482">
    <property type="entry name" value="SIS_PGI_2"/>
</dbReference>
<accession>A0A7S0ZB90</accession>
<dbReference type="GO" id="GO:0051156">
    <property type="term" value="P:glucose 6-phosphate metabolic process"/>
    <property type="evidence" value="ECO:0007669"/>
    <property type="project" value="TreeGrafter"/>
</dbReference>